<evidence type="ECO:0000313" key="1">
    <source>
        <dbReference type="EMBL" id="KAJ0038664.1"/>
    </source>
</evidence>
<sequence>MYVTRPLSVYIKSPSSLSLPPPEGPNSGILVIQDEEAEPTCCFGLCKSYHLRELPFSQNERLTVSFDDNYNRVVLIPVLNQLLSSNQYYAIQPRGMHKGHASIFSSNSPIKKAIASSKEEDKTTCCLCNCISDRNPQPCDPKNIFQQFEICRRDISGFFAKSVAPDGEATGLDANLRFRLPDFNFPLSNKTSKPVVVGKWENVVVVDVVVQTEVVSFARTETVPEKKNVV</sequence>
<evidence type="ECO:0000313" key="2">
    <source>
        <dbReference type="Proteomes" id="UP001163603"/>
    </source>
</evidence>
<protein>
    <submittedName>
        <fullName evidence="1">Uncharacterized protein</fullName>
    </submittedName>
</protein>
<organism evidence="1 2">
    <name type="scientific">Pistacia integerrima</name>
    <dbReference type="NCBI Taxonomy" id="434235"/>
    <lineage>
        <taxon>Eukaryota</taxon>
        <taxon>Viridiplantae</taxon>
        <taxon>Streptophyta</taxon>
        <taxon>Embryophyta</taxon>
        <taxon>Tracheophyta</taxon>
        <taxon>Spermatophyta</taxon>
        <taxon>Magnoliopsida</taxon>
        <taxon>eudicotyledons</taxon>
        <taxon>Gunneridae</taxon>
        <taxon>Pentapetalae</taxon>
        <taxon>rosids</taxon>
        <taxon>malvids</taxon>
        <taxon>Sapindales</taxon>
        <taxon>Anacardiaceae</taxon>
        <taxon>Pistacia</taxon>
    </lineage>
</organism>
<dbReference type="Proteomes" id="UP001163603">
    <property type="component" value="Chromosome 6"/>
</dbReference>
<gene>
    <name evidence="1" type="ORF">Pint_23393</name>
</gene>
<name>A0ACC0YMK5_9ROSI</name>
<reference evidence="2" key="1">
    <citation type="journal article" date="2023" name="G3 (Bethesda)">
        <title>Genome assembly and association tests identify interacting loci associated with vigor, precocity, and sex in interspecific pistachio rootstocks.</title>
        <authorList>
            <person name="Palmer W."/>
            <person name="Jacygrad E."/>
            <person name="Sagayaradj S."/>
            <person name="Cavanaugh K."/>
            <person name="Han R."/>
            <person name="Bertier L."/>
            <person name="Beede B."/>
            <person name="Kafkas S."/>
            <person name="Golino D."/>
            <person name="Preece J."/>
            <person name="Michelmore R."/>
        </authorList>
    </citation>
    <scope>NUCLEOTIDE SEQUENCE [LARGE SCALE GENOMIC DNA]</scope>
</reference>
<proteinExistence type="predicted"/>
<comment type="caution">
    <text evidence="1">The sequence shown here is derived from an EMBL/GenBank/DDBJ whole genome shotgun (WGS) entry which is preliminary data.</text>
</comment>
<dbReference type="EMBL" id="CM047741">
    <property type="protein sequence ID" value="KAJ0038664.1"/>
    <property type="molecule type" value="Genomic_DNA"/>
</dbReference>
<accession>A0ACC0YMK5</accession>
<keyword evidence="2" id="KW-1185">Reference proteome</keyword>